<accession>A0ABQ8T8N3</accession>
<feature type="region of interest" description="Disordered" evidence="1">
    <location>
        <begin position="1"/>
        <end position="63"/>
    </location>
</feature>
<evidence type="ECO:0000313" key="2">
    <source>
        <dbReference type="EMBL" id="KAJ4442870.1"/>
    </source>
</evidence>
<comment type="caution">
    <text evidence="2">The sequence shown here is derived from an EMBL/GenBank/DDBJ whole genome shotgun (WGS) entry which is preliminary data.</text>
</comment>
<reference evidence="2 3" key="1">
    <citation type="journal article" date="2022" name="Allergy">
        <title>Genome assembly and annotation of Periplaneta americana reveal a comprehensive cockroach allergen profile.</title>
        <authorList>
            <person name="Wang L."/>
            <person name="Xiong Q."/>
            <person name="Saelim N."/>
            <person name="Wang L."/>
            <person name="Nong W."/>
            <person name="Wan A.T."/>
            <person name="Shi M."/>
            <person name="Liu X."/>
            <person name="Cao Q."/>
            <person name="Hui J.H.L."/>
            <person name="Sookrung N."/>
            <person name="Leung T.F."/>
            <person name="Tungtrongchitr A."/>
            <person name="Tsui S.K.W."/>
        </authorList>
    </citation>
    <scope>NUCLEOTIDE SEQUENCE [LARGE SCALE GENOMIC DNA]</scope>
    <source>
        <strain evidence="2">PWHHKU_190912</strain>
    </source>
</reference>
<dbReference type="EMBL" id="JAJSOF020000013">
    <property type="protein sequence ID" value="KAJ4442870.1"/>
    <property type="molecule type" value="Genomic_DNA"/>
</dbReference>
<gene>
    <name evidence="2" type="ORF">ANN_04463</name>
</gene>
<keyword evidence="3" id="KW-1185">Reference proteome</keyword>
<feature type="compositionally biased region" description="Basic and acidic residues" evidence="1">
    <location>
        <begin position="31"/>
        <end position="42"/>
    </location>
</feature>
<name>A0ABQ8T8N3_PERAM</name>
<proteinExistence type="predicted"/>
<evidence type="ECO:0000256" key="1">
    <source>
        <dbReference type="SAM" id="MobiDB-lite"/>
    </source>
</evidence>
<sequence>MAGLCEGDSEPPGSLKAIQGGGASAADGSTNEDKLQRRRENGGGEEEEDISWRVSSQRAKADQPTASFTFTCLGRGA</sequence>
<dbReference type="Proteomes" id="UP001148838">
    <property type="component" value="Unassembled WGS sequence"/>
</dbReference>
<protein>
    <submittedName>
        <fullName evidence="2">Uncharacterized protein</fullName>
    </submittedName>
</protein>
<organism evidence="2 3">
    <name type="scientific">Periplaneta americana</name>
    <name type="common">American cockroach</name>
    <name type="synonym">Blatta americana</name>
    <dbReference type="NCBI Taxonomy" id="6978"/>
    <lineage>
        <taxon>Eukaryota</taxon>
        <taxon>Metazoa</taxon>
        <taxon>Ecdysozoa</taxon>
        <taxon>Arthropoda</taxon>
        <taxon>Hexapoda</taxon>
        <taxon>Insecta</taxon>
        <taxon>Pterygota</taxon>
        <taxon>Neoptera</taxon>
        <taxon>Polyneoptera</taxon>
        <taxon>Dictyoptera</taxon>
        <taxon>Blattodea</taxon>
        <taxon>Blattoidea</taxon>
        <taxon>Blattidae</taxon>
        <taxon>Blattinae</taxon>
        <taxon>Periplaneta</taxon>
    </lineage>
</organism>
<feature type="compositionally biased region" description="Polar residues" evidence="1">
    <location>
        <begin position="53"/>
        <end position="63"/>
    </location>
</feature>
<evidence type="ECO:0000313" key="3">
    <source>
        <dbReference type="Proteomes" id="UP001148838"/>
    </source>
</evidence>